<gene>
    <name evidence="15" type="ORF">H0484_12570</name>
</gene>
<name>A0ABS8CEV4_9BURK</name>
<dbReference type="PIRSF" id="PIRSF004930">
    <property type="entry name" value="Tln_factor_SUA5"/>
    <property type="match status" value="1"/>
</dbReference>
<keyword evidence="16" id="KW-1185">Reference proteome</keyword>
<protein>
    <recommendedName>
        <fullName evidence="4 13">Threonylcarbamoyl-AMP synthase</fullName>
        <shortName evidence="13">TC-AMP synthase</shortName>
        <ecNumber evidence="3 13">2.7.7.87</ecNumber>
    </recommendedName>
    <alternativeName>
        <fullName evidence="11 13">L-threonylcarbamoyladenylate synthase</fullName>
    </alternativeName>
</protein>
<evidence type="ECO:0000256" key="3">
    <source>
        <dbReference type="ARBA" id="ARBA00012584"/>
    </source>
</evidence>
<keyword evidence="8 13" id="KW-0548">Nucleotidyltransferase</keyword>
<evidence type="ECO:0000256" key="10">
    <source>
        <dbReference type="ARBA" id="ARBA00022840"/>
    </source>
</evidence>
<evidence type="ECO:0000259" key="14">
    <source>
        <dbReference type="PROSITE" id="PS51163"/>
    </source>
</evidence>
<comment type="subcellular location">
    <subcellularLocation>
        <location evidence="1 13">Cytoplasm</location>
    </subcellularLocation>
</comment>
<evidence type="ECO:0000313" key="15">
    <source>
        <dbReference type="EMBL" id="MCB5364581.1"/>
    </source>
</evidence>
<keyword evidence="7 13" id="KW-0819">tRNA processing</keyword>
<evidence type="ECO:0000256" key="5">
    <source>
        <dbReference type="ARBA" id="ARBA00022490"/>
    </source>
</evidence>
<dbReference type="Pfam" id="PF03481">
    <property type="entry name" value="Sua5_C"/>
    <property type="match status" value="1"/>
</dbReference>
<dbReference type="EC" id="2.7.7.87" evidence="3 13"/>
<dbReference type="InterPro" id="IPR005145">
    <property type="entry name" value="Sua5_C"/>
</dbReference>
<dbReference type="PANTHER" id="PTHR17490">
    <property type="entry name" value="SUA5"/>
    <property type="match status" value="1"/>
</dbReference>
<comment type="catalytic activity">
    <reaction evidence="12 13">
        <text>L-threonine + hydrogencarbonate + ATP = L-threonylcarbamoyladenylate + diphosphate + H2O</text>
        <dbReference type="Rhea" id="RHEA:36407"/>
        <dbReference type="ChEBI" id="CHEBI:15377"/>
        <dbReference type="ChEBI" id="CHEBI:17544"/>
        <dbReference type="ChEBI" id="CHEBI:30616"/>
        <dbReference type="ChEBI" id="CHEBI:33019"/>
        <dbReference type="ChEBI" id="CHEBI:57926"/>
        <dbReference type="ChEBI" id="CHEBI:73682"/>
        <dbReference type="EC" id="2.7.7.87"/>
    </reaction>
</comment>
<dbReference type="InterPro" id="IPR038385">
    <property type="entry name" value="Sua5/YwlC_C"/>
</dbReference>
<dbReference type="InterPro" id="IPR017945">
    <property type="entry name" value="DHBP_synth_RibB-like_a/b_dom"/>
</dbReference>
<dbReference type="Gene3D" id="3.90.870.10">
    <property type="entry name" value="DHBP synthase"/>
    <property type="match status" value="1"/>
</dbReference>
<organism evidence="15 16">
    <name type="scientific">Mesopusillimonas faecipullorum</name>
    <dbReference type="NCBI Taxonomy" id="2755040"/>
    <lineage>
        <taxon>Bacteria</taxon>
        <taxon>Pseudomonadati</taxon>
        <taxon>Pseudomonadota</taxon>
        <taxon>Betaproteobacteria</taxon>
        <taxon>Burkholderiales</taxon>
        <taxon>Alcaligenaceae</taxon>
        <taxon>Mesopusillimonas</taxon>
    </lineage>
</organism>
<evidence type="ECO:0000313" key="16">
    <source>
        <dbReference type="Proteomes" id="UP000776983"/>
    </source>
</evidence>
<dbReference type="SUPFAM" id="SSF55821">
    <property type="entry name" value="YrdC/RibB"/>
    <property type="match status" value="1"/>
</dbReference>
<comment type="similarity">
    <text evidence="2 13">Belongs to the SUA5 family.</text>
</comment>
<keyword evidence="5 13" id="KW-0963">Cytoplasm</keyword>
<keyword evidence="6 13" id="KW-0808">Transferase</keyword>
<evidence type="ECO:0000256" key="1">
    <source>
        <dbReference type="ARBA" id="ARBA00004496"/>
    </source>
</evidence>
<dbReference type="PANTHER" id="PTHR17490:SF16">
    <property type="entry name" value="THREONYLCARBAMOYL-AMP SYNTHASE"/>
    <property type="match status" value="1"/>
</dbReference>
<accession>A0ABS8CEV4</accession>
<keyword evidence="9 13" id="KW-0547">Nucleotide-binding</keyword>
<dbReference type="Pfam" id="PF01300">
    <property type="entry name" value="Sua5_yciO_yrdC"/>
    <property type="match status" value="1"/>
</dbReference>
<dbReference type="RefSeq" id="WP_226954993.1">
    <property type="nucleotide sequence ID" value="NZ_JACDXW010000006.1"/>
</dbReference>
<evidence type="ECO:0000256" key="12">
    <source>
        <dbReference type="ARBA" id="ARBA00048366"/>
    </source>
</evidence>
<evidence type="ECO:0000256" key="8">
    <source>
        <dbReference type="ARBA" id="ARBA00022695"/>
    </source>
</evidence>
<dbReference type="InterPro" id="IPR050156">
    <property type="entry name" value="TC-AMP_synthase_SUA5"/>
</dbReference>
<comment type="caution">
    <text evidence="15">The sequence shown here is derived from an EMBL/GenBank/DDBJ whole genome shotgun (WGS) entry which is preliminary data.</text>
</comment>
<keyword evidence="10 13" id="KW-0067">ATP-binding</keyword>
<dbReference type="PROSITE" id="PS51163">
    <property type="entry name" value="YRDC"/>
    <property type="match status" value="1"/>
</dbReference>
<evidence type="ECO:0000256" key="13">
    <source>
        <dbReference type="PIRNR" id="PIRNR004930"/>
    </source>
</evidence>
<sequence length="337" mass="35441">MAAQLTDDIERAARRLYEGGLVAFPTETVYGLGADASNPTAVSQVYEAKHRPSGHPLIVHVAPGAALEDWAGAVPEAAHLLIEAFWPGPLTLILPRAERVSLAVTGGQASVGLRCPAHPAAQALLTRFAQLKQEPAGVVAPSANLFGQVSPTTAAHVLSEFSTSSHDILVLDGEPSEVGIESTIVDVSRLDQGMGPVLLRPGHVTQAQLETVLGVPVHAPDFAAPRVSGSLKAHYAPRTPLRVLPRSELLKILQAWPSQAGRVAVWCFDPKGMPASGAIDLAPAPTHPQAYARQLYAQLRALDETGNYACLLLEQPPAGAEWAGVADRLGRAAAAFE</sequence>
<evidence type="ECO:0000256" key="2">
    <source>
        <dbReference type="ARBA" id="ARBA00007663"/>
    </source>
</evidence>
<dbReference type="InterPro" id="IPR010923">
    <property type="entry name" value="T(6)A37_SUA5"/>
</dbReference>
<dbReference type="NCBIfam" id="TIGR00057">
    <property type="entry name" value="L-threonylcarbamoyladenylate synthase"/>
    <property type="match status" value="1"/>
</dbReference>
<dbReference type="Gene3D" id="3.40.50.11030">
    <property type="entry name" value="Threonylcarbamoyl-AMP synthase, C-terminal domain"/>
    <property type="match status" value="1"/>
</dbReference>
<proteinExistence type="inferred from homology"/>
<dbReference type="EMBL" id="JACDXW010000006">
    <property type="protein sequence ID" value="MCB5364581.1"/>
    <property type="molecule type" value="Genomic_DNA"/>
</dbReference>
<dbReference type="Proteomes" id="UP000776983">
    <property type="component" value="Unassembled WGS sequence"/>
</dbReference>
<evidence type="ECO:0000256" key="11">
    <source>
        <dbReference type="ARBA" id="ARBA00029774"/>
    </source>
</evidence>
<evidence type="ECO:0000256" key="7">
    <source>
        <dbReference type="ARBA" id="ARBA00022694"/>
    </source>
</evidence>
<comment type="function">
    <text evidence="13">Required for the formation of a threonylcarbamoyl group on adenosine at position 37 (t(6)A37) in tRNAs that read codons beginning with adenine.</text>
</comment>
<evidence type="ECO:0000256" key="4">
    <source>
        <dbReference type="ARBA" id="ARBA00015492"/>
    </source>
</evidence>
<evidence type="ECO:0000256" key="6">
    <source>
        <dbReference type="ARBA" id="ARBA00022679"/>
    </source>
</evidence>
<evidence type="ECO:0000256" key="9">
    <source>
        <dbReference type="ARBA" id="ARBA00022741"/>
    </source>
</evidence>
<reference evidence="15 16" key="1">
    <citation type="submission" date="2020-07" db="EMBL/GenBank/DDBJ databases">
        <title>Pusillimonas sp. nov., isolated from poultry manure in Taiwan.</title>
        <authorList>
            <person name="Lin S.-Y."/>
            <person name="Tang Y.-S."/>
            <person name="Young C.-C."/>
        </authorList>
    </citation>
    <scope>NUCLEOTIDE SEQUENCE [LARGE SCALE GENOMIC DNA]</scope>
    <source>
        <strain evidence="15 16">CC-YST705</strain>
    </source>
</reference>
<feature type="domain" description="YrdC-like" evidence="14">
    <location>
        <begin position="6"/>
        <end position="204"/>
    </location>
</feature>
<dbReference type="InterPro" id="IPR006070">
    <property type="entry name" value="Sua5-like_dom"/>
</dbReference>